<evidence type="ECO:0000313" key="4">
    <source>
        <dbReference type="Proteomes" id="UP000483018"/>
    </source>
</evidence>
<dbReference type="PANTHER" id="PTHR43054:SF1">
    <property type="entry name" value="SCYLLO-INOSITOL 2-DEHYDROGENASE (NADP(+)) IOLU"/>
    <property type="match status" value="1"/>
</dbReference>
<comment type="caution">
    <text evidence="3">The sequence shown here is derived from an EMBL/GenBank/DDBJ whole genome shotgun (WGS) entry which is preliminary data.</text>
</comment>
<feature type="domain" description="Gfo/Idh/MocA-like oxidoreductase N-terminal" evidence="1">
    <location>
        <begin position="1"/>
        <end position="119"/>
    </location>
</feature>
<keyword evidence="4" id="KW-1185">Reference proteome</keyword>
<accession>A0A7C8LCM9</accession>
<dbReference type="Proteomes" id="UP000483018">
    <property type="component" value="Unassembled WGS sequence"/>
</dbReference>
<proteinExistence type="predicted"/>
<dbReference type="GO" id="GO:0000166">
    <property type="term" value="F:nucleotide binding"/>
    <property type="evidence" value="ECO:0007669"/>
    <property type="project" value="InterPro"/>
</dbReference>
<dbReference type="Gene3D" id="3.30.360.10">
    <property type="entry name" value="Dihydrodipicolinate Reductase, domain 2"/>
    <property type="match status" value="1"/>
</dbReference>
<organism evidence="3 4">
    <name type="scientific">Defluviitalea raffinosedens</name>
    <dbReference type="NCBI Taxonomy" id="1450156"/>
    <lineage>
        <taxon>Bacteria</taxon>
        <taxon>Bacillati</taxon>
        <taxon>Bacillota</taxon>
        <taxon>Clostridia</taxon>
        <taxon>Lachnospirales</taxon>
        <taxon>Defluviitaleaceae</taxon>
        <taxon>Defluviitalea</taxon>
    </lineage>
</organism>
<dbReference type="Gene3D" id="3.40.50.720">
    <property type="entry name" value="NAD(P)-binding Rossmann-like Domain"/>
    <property type="match status" value="1"/>
</dbReference>
<dbReference type="RefSeq" id="WP_158741846.1">
    <property type="nucleotide sequence ID" value="NZ_JAFBEP010000012.1"/>
</dbReference>
<evidence type="ECO:0000313" key="3">
    <source>
        <dbReference type="EMBL" id="KAE9627506.1"/>
    </source>
</evidence>
<evidence type="ECO:0000259" key="1">
    <source>
        <dbReference type="Pfam" id="PF01408"/>
    </source>
</evidence>
<gene>
    <name evidence="3" type="ORF">GND95_14590</name>
</gene>
<dbReference type="Pfam" id="PF01408">
    <property type="entry name" value="GFO_IDH_MocA"/>
    <property type="match status" value="1"/>
</dbReference>
<sequence>MKIGVMGHGPIVEKCLDAISKVSGSQAIAIYNRPVSAKEGEAIAKKFHLEKCYTDFEKFLKDDTIDTVYIALPNSLHYDYALKILNAGKNAIVEKPFTSTVKETEHLVQIAKEKRKFLFEAITTCHLPNMKALKEHMKEIGELSVVQTNFSQYSSRYDAFKNGETPNIFNPEFSGGALMDINVYNIHFIVGLFGEPESVSYFPKKAENGIDTSGIAILQYPNFACSAVAAKDSESKGFAYVQGKDGTLKINSHVSRCEELIITIGQTSKTINLQESDNHLVYEFESFTKVVNEQDYDTCYKWLEHTRSVMKVLEKARKFAGILFPADQQ</sequence>
<dbReference type="Pfam" id="PF22725">
    <property type="entry name" value="GFO_IDH_MocA_C3"/>
    <property type="match status" value="1"/>
</dbReference>
<dbReference type="SUPFAM" id="SSF55347">
    <property type="entry name" value="Glyceraldehyde-3-phosphate dehydrogenase-like, C-terminal domain"/>
    <property type="match status" value="1"/>
</dbReference>
<dbReference type="PANTHER" id="PTHR43054">
    <property type="match status" value="1"/>
</dbReference>
<name>A0A7C8LCM9_9FIRM</name>
<feature type="domain" description="GFO/IDH/MocA-like oxidoreductase" evidence="2">
    <location>
        <begin position="138"/>
        <end position="248"/>
    </location>
</feature>
<dbReference type="InterPro" id="IPR055170">
    <property type="entry name" value="GFO_IDH_MocA-like_dom"/>
</dbReference>
<evidence type="ECO:0000259" key="2">
    <source>
        <dbReference type="Pfam" id="PF22725"/>
    </source>
</evidence>
<protein>
    <submittedName>
        <fullName evidence="3">Gfo/Idh/MocA family oxidoreductase</fullName>
    </submittedName>
</protein>
<dbReference type="SUPFAM" id="SSF51735">
    <property type="entry name" value="NAD(P)-binding Rossmann-fold domains"/>
    <property type="match status" value="1"/>
</dbReference>
<dbReference type="OrthoDB" id="9783105at2"/>
<reference evidence="3 4" key="1">
    <citation type="submission" date="2019-12" db="EMBL/GenBank/DDBJ databases">
        <title>Defluviitalea raffinosedens, isolated from a biogas fermenter, genome sequencing and characterization.</title>
        <authorList>
            <person name="Rettenmaier R."/>
            <person name="Schneider M."/>
            <person name="Neuhaus K."/>
            <person name="Liebl W."/>
            <person name="Zverlov V."/>
        </authorList>
    </citation>
    <scope>NUCLEOTIDE SEQUENCE [LARGE SCALE GENOMIC DNA]</scope>
    <source>
        <strain evidence="3 4">249c-K6</strain>
    </source>
</reference>
<dbReference type="InterPro" id="IPR036291">
    <property type="entry name" value="NAD(P)-bd_dom_sf"/>
</dbReference>
<dbReference type="InterPro" id="IPR000683">
    <property type="entry name" value="Gfo/Idh/MocA-like_OxRdtase_N"/>
</dbReference>
<dbReference type="EMBL" id="WSLF01000025">
    <property type="protein sequence ID" value="KAE9627506.1"/>
    <property type="molecule type" value="Genomic_DNA"/>
</dbReference>
<dbReference type="AlphaFoldDB" id="A0A7C8LCM9"/>